<comment type="caution">
    <text evidence="1">The sequence shown here is derived from an EMBL/GenBank/DDBJ whole genome shotgun (WGS) entry which is preliminary data.</text>
</comment>
<dbReference type="EMBL" id="MU069612">
    <property type="protein sequence ID" value="KAF5837528.1"/>
    <property type="molecule type" value="Genomic_DNA"/>
</dbReference>
<organism evidence="1 2">
    <name type="scientific">Dunaliella salina</name>
    <name type="common">Green alga</name>
    <name type="synonym">Protococcus salinus</name>
    <dbReference type="NCBI Taxonomy" id="3046"/>
    <lineage>
        <taxon>Eukaryota</taxon>
        <taxon>Viridiplantae</taxon>
        <taxon>Chlorophyta</taxon>
        <taxon>core chlorophytes</taxon>
        <taxon>Chlorophyceae</taxon>
        <taxon>CS clade</taxon>
        <taxon>Chlamydomonadales</taxon>
        <taxon>Dunaliellaceae</taxon>
        <taxon>Dunaliella</taxon>
    </lineage>
</organism>
<keyword evidence="2" id="KW-1185">Reference proteome</keyword>
<reference evidence="1" key="1">
    <citation type="submission" date="2017-08" db="EMBL/GenBank/DDBJ databases">
        <authorList>
            <person name="Polle J.E."/>
            <person name="Barry K."/>
            <person name="Cushman J."/>
            <person name="Schmutz J."/>
            <person name="Tran D."/>
            <person name="Hathwaick L.T."/>
            <person name="Yim W.C."/>
            <person name="Jenkins J."/>
            <person name="Mckie-Krisberg Z.M."/>
            <person name="Prochnik S."/>
            <person name="Lindquist E."/>
            <person name="Dockter R.B."/>
            <person name="Adam C."/>
            <person name="Molina H."/>
            <person name="Bunkerborg J."/>
            <person name="Jin E."/>
            <person name="Buchheim M."/>
            <person name="Magnuson J."/>
        </authorList>
    </citation>
    <scope>NUCLEOTIDE SEQUENCE</scope>
    <source>
        <strain evidence="1">CCAP 19/18</strain>
    </source>
</reference>
<feature type="non-terminal residue" evidence="1">
    <location>
        <position position="1"/>
    </location>
</feature>
<dbReference type="Proteomes" id="UP000815325">
    <property type="component" value="Unassembled WGS sequence"/>
</dbReference>
<evidence type="ECO:0000313" key="1">
    <source>
        <dbReference type="EMBL" id="KAF5837528.1"/>
    </source>
</evidence>
<sequence>LLKGYICRSTGTASETSVQQELHNGQAHAANPVCPGHLSLQMLAALALLRPISDLASERKLWVENLVEELSWAASVLKEGSVACFSQGHEHLLPLLAQASFSVGQLSLEWRCWDATKKAMDMAALFAGAWNKSRNNSSDTTLEALIQAVEAVTLHALLQQRSAAQLRDADTQAALSRGCASSGMGSVQERARQSCLTQKLLMPKHHVSFQSKGKGEGRRLVWEALGL</sequence>
<name>A0ABQ7GSG4_DUNSA</name>
<protein>
    <submittedName>
        <fullName evidence="1">Uncharacterized protein</fullName>
    </submittedName>
</protein>
<proteinExistence type="predicted"/>
<evidence type="ECO:0000313" key="2">
    <source>
        <dbReference type="Proteomes" id="UP000815325"/>
    </source>
</evidence>
<accession>A0ABQ7GSG4</accession>
<gene>
    <name evidence="1" type="ORF">DUNSADRAFT_4221</name>
</gene>